<reference evidence="8" key="1">
    <citation type="journal article" date="2013" name="Environ. Microbiol.">
        <title>Microbiota from the distal guts of lean and obese adolescents exhibit partial functional redundancy besides clear differences in community structure.</title>
        <authorList>
            <person name="Ferrer M."/>
            <person name="Ruiz A."/>
            <person name="Lanza F."/>
            <person name="Haange S.B."/>
            <person name="Oberbach A."/>
            <person name="Till H."/>
            <person name="Bargiela R."/>
            <person name="Campoy C."/>
            <person name="Segura M.T."/>
            <person name="Richter M."/>
            <person name="von Bergen M."/>
            <person name="Seifert J."/>
            <person name="Suarez A."/>
        </authorList>
    </citation>
    <scope>NUCLEOTIDE SEQUENCE</scope>
</reference>
<organism evidence="8">
    <name type="scientific">human gut metagenome</name>
    <dbReference type="NCBI Taxonomy" id="408170"/>
    <lineage>
        <taxon>unclassified sequences</taxon>
        <taxon>metagenomes</taxon>
        <taxon>organismal metagenomes</taxon>
    </lineage>
</organism>
<feature type="non-terminal residue" evidence="8">
    <location>
        <position position="1"/>
    </location>
</feature>
<feature type="transmembrane region" description="Helical" evidence="6">
    <location>
        <begin position="59"/>
        <end position="76"/>
    </location>
</feature>
<dbReference type="InterPro" id="IPR039421">
    <property type="entry name" value="Type_1_exporter"/>
</dbReference>
<evidence type="ECO:0000256" key="5">
    <source>
        <dbReference type="SAM" id="MobiDB-lite"/>
    </source>
</evidence>
<dbReference type="PANTHER" id="PTHR24221">
    <property type="entry name" value="ATP-BINDING CASSETTE SUB-FAMILY B"/>
    <property type="match status" value="1"/>
</dbReference>
<keyword evidence="3 6" id="KW-1133">Transmembrane helix</keyword>
<keyword evidence="4 6" id="KW-0472">Membrane</keyword>
<keyword evidence="8" id="KW-0547">Nucleotide-binding</keyword>
<dbReference type="GO" id="GO:0034040">
    <property type="term" value="F:ATPase-coupled lipid transmembrane transporter activity"/>
    <property type="evidence" value="ECO:0007669"/>
    <property type="project" value="TreeGrafter"/>
</dbReference>
<gene>
    <name evidence="8" type="ORF">LEA_16493</name>
</gene>
<evidence type="ECO:0000256" key="4">
    <source>
        <dbReference type="ARBA" id="ARBA00023136"/>
    </source>
</evidence>
<evidence type="ECO:0000256" key="6">
    <source>
        <dbReference type="SAM" id="Phobius"/>
    </source>
</evidence>
<dbReference type="PANTHER" id="PTHR24221:SF654">
    <property type="entry name" value="ATP-BINDING CASSETTE SUB-FAMILY B MEMBER 6"/>
    <property type="match status" value="1"/>
</dbReference>
<dbReference type="AlphaFoldDB" id="K1S6Z5"/>
<name>K1S6Z5_9ZZZZ</name>
<dbReference type="CDD" id="cd07346">
    <property type="entry name" value="ABC_6TM_exporters"/>
    <property type="match status" value="1"/>
</dbReference>
<dbReference type="GO" id="GO:0016020">
    <property type="term" value="C:membrane"/>
    <property type="evidence" value="ECO:0007669"/>
    <property type="project" value="UniProtKB-SubCell"/>
</dbReference>
<proteinExistence type="predicted"/>
<comment type="subcellular location">
    <subcellularLocation>
        <location evidence="1">Membrane</location>
        <topology evidence="1">Multi-pass membrane protein</topology>
    </subcellularLocation>
</comment>
<dbReference type="GO" id="GO:0005524">
    <property type="term" value="F:ATP binding"/>
    <property type="evidence" value="ECO:0007669"/>
    <property type="project" value="UniProtKB-KW"/>
</dbReference>
<feature type="region of interest" description="Disordered" evidence="5">
    <location>
        <begin position="216"/>
        <end position="237"/>
    </location>
</feature>
<evidence type="ECO:0000256" key="3">
    <source>
        <dbReference type="ARBA" id="ARBA00022989"/>
    </source>
</evidence>
<accession>K1S6Z5</accession>
<evidence type="ECO:0000256" key="2">
    <source>
        <dbReference type="ARBA" id="ARBA00022692"/>
    </source>
</evidence>
<dbReference type="SUPFAM" id="SSF90123">
    <property type="entry name" value="ABC transporter transmembrane region"/>
    <property type="match status" value="1"/>
</dbReference>
<dbReference type="PROSITE" id="PS50929">
    <property type="entry name" value="ABC_TM1F"/>
    <property type="match status" value="1"/>
</dbReference>
<feature type="transmembrane region" description="Helical" evidence="6">
    <location>
        <begin position="141"/>
        <end position="166"/>
    </location>
</feature>
<keyword evidence="8" id="KW-0067">ATP-binding</keyword>
<feature type="domain" description="ABC transmembrane type-1" evidence="7">
    <location>
        <begin position="1"/>
        <end position="201"/>
    </location>
</feature>
<evidence type="ECO:0000256" key="1">
    <source>
        <dbReference type="ARBA" id="ARBA00004141"/>
    </source>
</evidence>
<keyword evidence="2 6" id="KW-0812">Transmembrane</keyword>
<feature type="transmembrane region" description="Helical" evidence="6">
    <location>
        <begin position="33"/>
        <end position="53"/>
    </location>
</feature>
<dbReference type="GO" id="GO:0140359">
    <property type="term" value="F:ABC-type transporter activity"/>
    <property type="evidence" value="ECO:0007669"/>
    <property type="project" value="InterPro"/>
</dbReference>
<sequence length="237" mass="26045">RLSIQYHTQAQTGRLLSKIMRDVENVEQMMQSCFSSIVPLVTSVTVAVVVTALNDPRVLWLYLFAVPVAGITVGVFRQPIRKSNRRFRREMERTQAAVSEMLEMVPVTRAYGLSEEEADRMDALLGGVRDSGFRLDTTNSLFGATSWVVFQLFQMICLGFTGLLAWNKVITAGEVVLYQNYFGQIVTAVSGVVNLFPALARGMESLNSINEIMASGDEEQSGTTPALSPLRGAVPSA</sequence>
<evidence type="ECO:0000259" key="7">
    <source>
        <dbReference type="PROSITE" id="PS50929"/>
    </source>
</evidence>
<protein>
    <submittedName>
        <fullName evidence="8">ABC transporter protein, ATP-binding protein</fullName>
    </submittedName>
</protein>
<evidence type="ECO:0000313" key="8">
    <source>
        <dbReference type="EMBL" id="EKC53208.1"/>
    </source>
</evidence>
<dbReference type="Gene3D" id="1.20.1560.10">
    <property type="entry name" value="ABC transporter type 1, transmembrane domain"/>
    <property type="match status" value="1"/>
</dbReference>
<dbReference type="InterPro" id="IPR036640">
    <property type="entry name" value="ABC1_TM_sf"/>
</dbReference>
<dbReference type="EMBL" id="AJWY01011272">
    <property type="protein sequence ID" value="EKC53208.1"/>
    <property type="molecule type" value="Genomic_DNA"/>
</dbReference>
<feature type="transmembrane region" description="Helical" evidence="6">
    <location>
        <begin position="181"/>
        <end position="200"/>
    </location>
</feature>
<dbReference type="InterPro" id="IPR011527">
    <property type="entry name" value="ABC1_TM_dom"/>
</dbReference>
<dbReference type="Pfam" id="PF00664">
    <property type="entry name" value="ABC_membrane"/>
    <property type="match status" value="1"/>
</dbReference>
<comment type="caution">
    <text evidence="8">The sequence shown here is derived from an EMBL/GenBank/DDBJ whole genome shotgun (WGS) entry which is preliminary data.</text>
</comment>